<evidence type="ECO:0000256" key="7">
    <source>
        <dbReference type="SAM" id="Phobius"/>
    </source>
</evidence>
<dbReference type="PATRIC" id="fig|1612624.7.peg.3837"/>
<evidence type="ECO:0000256" key="1">
    <source>
        <dbReference type="ARBA" id="ARBA00004141"/>
    </source>
</evidence>
<name>A0A1C7NT39_9HYPH</name>
<feature type="transmembrane region" description="Helical" evidence="7">
    <location>
        <begin position="179"/>
        <end position="198"/>
    </location>
</feature>
<evidence type="ECO:0000313" key="10">
    <source>
        <dbReference type="Proteomes" id="UP000093111"/>
    </source>
</evidence>
<dbReference type="GO" id="GO:0004129">
    <property type="term" value="F:cytochrome-c oxidase activity"/>
    <property type="evidence" value="ECO:0007669"/>
    <property type="project" value="InterPro"/>
</dbReference>
<dbReference type="InterPro" id="IPR024791">
    <property type="entry name" value="Cyt_c/ubiquinol_Oxase_su3"/>
</dbReference>
<dbReference type="PANTHER" id="PTHR11403:SF6">
    <property type="entry name" value="NITRIC OXIDE REDUCTASE SUBUNIT E"/>
    <property type="match status" value="1"/>
</dbReference>
<feature type="domain" description="Heme-copper oxidase subunit III family profile" evidence="8">
    <location>
        <begin position="23"/>
        <end position="199"/>
    </location>
</feature>
<keyword evidence="4 7" id="KW-1133">Transmembrane helix</keyword>
<dbReference type="GO" id="GO:0019646">
    <property type="term" value="P:aerobic electron transport chain"/>
    <property type="evidence" value="ECO:0007669"/>
    <property type="project" value="InterPro"/>
</dbReference>
<dbReference type="RefSeq" id="WP_068959053.1">
    <property type="nucleotide sequence ID" value="NZ_LGLV01000023.1"/>
</dbReference>
<dbReference type="PROSITE" id="PS50253">
    <property type="entry name" value="COX3"/>
    <property type="match status" value="1"/>
</dbReference>
<dbReference type="Proteomes" id="UP000093111">
    <property type="component" value="Unassembled WGS sequence"/>
</dbReference>
<dbReference type="Gene3D" id="1.20.120.80">
    <property type="entry name" value="Cytochrome c oxidase, subunit III, four-helix bundle"/>
    <property type="match status" value="1"/>
</dbReference>
<accession>A0A1C7NT39</accession>
<dbReference type="AlphaFoldDB" id="A0A1C7NT39"/>
<keyword evidence="5 7" id="KW-0472">Membrane</keyword>
<sequence length="199" mass="21983">MSDISVRPSRSMLRQREIPGESGLWVFLFGDMAIFLVFFASYLVERARDPLLFQASRQSFGLTLGLVNTIILLTSSLLVVMAVNAARAGAKAIAVRALWAALFCGATFVTLKCVEYTHLISAGNGPGSNHYFTYFFILTGLHLMHVLIGFGTLGIMIAKARQPGEITSRNLSTLQSCACYWHLVDLLWMVIFPLLYLLG</sequence>
<keyword evidence="10" id="KW-1185">Reference proteome</keyword>
<comment type="subcellular location">
    <subcellularLocation>
        <location evidence="6">Cell membrane</location>
        <topology evidence="6">Multi-pass membrane protein</topology>
    </subcellularLocation>
    <subcellularLocation>
        <location evidence="1">Membrane</location>
        <topology evidence="1">Multi-pass membrane protein</topology>
    </subcellularLocation>
</comment>
<evidence type="ECO:0000256" key="3">
    <source>
        <dbReference type="ARBA" id="ARBA00022692"/>
    </source>
</evidence>
<feature type="transmembrane region" description="Helical" evidence="7">
    <location>
        <begin position="93"/>
        <end position="111"/>
    </location>
</feature>
<feature type="transmembrane region" description="Helical" evidence="7">
    <location>
        <begin position="131"/>
        <end position="158"/>
    </location>
</feature>
<feature type="transmembrane region" description="Helical" evidence="7">
    <location>
        <begin position="64"/>
        <end position="86"/>
    </location>
</feature>
<evidence type="ECO:0000313" key="9">
    <source>
        <dbReference type="EMBL" id="OBZ92147.1"/>
    </source>
</evidence>
<dbReference type="OrthoDB" id="9810850at2"/>
<evidence type="ECO:0000259" key="8">
    <source>
        <dbReference type="PROSITE" id="PS50253"/>
    </source>
</evidence>
<gene>
    <name evidence="9" type="ORF">ADU59_28315</name>
</gene>
<reference evidence="9 10" key="1">
    <citation type="journal article" date="2016" name="Syst. Appl. Microbiol.">
        <title>Pararhizobium polonicum sp. nov. isolated from tumors on stone fruit rootstocks.</title>
        <authorList>
            <person name="Pulawska J."/>
            <person name="Kuzmanovic N."/>
            <person name="Willems A."/>
            <person name="Pothier J.F."/>
        </authorList>
    </citation>
    <scope>NUCLEOTIDE SEQUENCE [LARGE SCALE GENOMIC DNA]</scope>
    <source>
        <strain evidence="9 10">F5.1</strain>
    </source>
</reference>
<dbReference type="GO" id="GO:0005886">
    <property type="term" value="C:plasma membrane"/>
    <property type="evidence" value="ECO:0007669"/>
    <property type="project" value="UniProtKB-SubCell"/>
</dbReference>
<organism evidence="9 10">
    <name type="scientific">Pararhizobium polonicum</name>
    <dbReference type="NCBI Taxonomy" id="1612624"/>
    <lineage>
        <taxon>Bacteria</taxon>
        <taxon>Pseudomonadati</taxon>
        <taxon>Pseudomonadota</taxon>
        <taxon>Alphaproteobacteria</taxon>
        <taxon>Hyphomicrobiales</taxon>
        <taxon>Rhizobiaceae</taxon>
        <taxon>Rhizobium/Agrobacterium group</taxon>
        <taxon>Pararhizobium</taxon>
    </lineage>
</organism>
<comment type="caution">
    <text evidence="9">The sequence shown here is derived from an EMBL/GenBank/DDBJ whole genome shotgun (WGS) entry which is preliminary data.</text>
</comment>
<proteinExistence type="inferred from homology"/>
<evidence type="ECO:0000256" key="6">
    <source>
        <dbReference type="RuleBase" id="RU003376"/>
    </source>
</evidence>
<keyword evidence="3 6" id="KW-0812">Transmembrane</keyword>
<dbReference type="InterPro" id="IPR035973">
    <property type="entry name" value="Cyt_c_oxidase_su3-like_sf"/>
</dbReference>
<comment type="similarity">
    <text evidence="2 6">Belongs to the cytochrome c oxidase subunit 3 family.</text>
</comment>
<feature type="transmembrane region" description="Helical" evidence="7">
    <location>
        <begin position="24"/>
        <end position="44"/>
    </location>
</feature>
<dbReference type="InterPro" id="IPR013833">
    <property type="entry name" value="Cyt_c_oxidase_su3_a-hlx"/>
</dbReference>
<dbReference type="InterPro" id="IPR000298">
    <property type="entry name" value="Cyt_c_oxidase-like_su3"/>
</dbReference>
<dbReference type="SUPFAM" id="SSF81452">
    <property type="entry name" value="Cytochrome c oxidase subunit III-like"/>
    <property type="match status" value="1"/>
</dbReference>
<evidence type="ECO:0000256" key="4">
    <source>
        <dbReference type="ARBA" id="ARBA00022989"/>
    </source>
</evidence>
<dbReference type="STRING" id="1612624.ADU59_28315"/>
<evidence type="ECO:0000256" key="2">
    <source>
        <dbReference type="ARBA" id="ARBA00010581"/>
    </source>
</evidence>
<dbReference type="Pfam" id="PF00510">
    <property type="entry name" value="COX3"/>
    <property type="match status" value="1"/>
</dbReference>
<dbReference type="EMBL" id="LGLV01000023">
    <property type="protein sequence ID" value="OBZ92147.1"/>
    <property type="molecule type" value="Genomic_DNA"/>
</dbReference>
<dbReference type="PANTHER" id="PTHR11403">
    <property type="entry name" value="CYTOCHROME C OXIDASE SUBUNIT III"/>
    <property type="match status" value="1"/>
</dbReference>
<protein>
    <submittedName>
        <fullName evidence="9">Cytochrome C oxidase subunit III</fullName>
    </submittedName>
</protein>
<evidence type="ECO:0000256" key="5">
    <source>
        <dbReference type="ARBA" id="ARBA00023136"/>
    </source>
</evidence>